<feature type="transmembrane region" description="Helical" evidence="1">
    <location>
        <begin position="98"/>
        <end position="118"/>
    </location>
</feature>
<feature type="transmembrane region" description="Helical" evidence="1">
    <location>
        <begin position="25"/>
        <end position="48"/>
    </location>
</feature>
<gene>
    <name evidence="3" type="ORF">J1M35_01585</name>
</gene>
<keyword evidence="4" id="KW-1185">Reference proteome</keyword>
<evidence type="ECO:0000313" key="4">
    <source>
        <dbReference type="Proteomes" id="UP000663903"/>
    </source>
</evidence>
<dbReference type="KEGG" id="otd:J1M35_01585"/>
<name>A0A975CK32_9BURK</name>
<dbReference type="Proteomes" id="UP000663903">
    <property type="component" value="Chromosome"/>
</dbReference>
<dbReference type="RefSeq" id="WP_208009392.1">
    <property type="nucleotide sequence ID" value="NZ_CP071796.1"/>
</dbReference>
<dbReference type="GO" id="GO:0008237">
    <property type="term" value="F:metallopeptidase activity"/>
    <property type="evidence" value="ECO:0007669"/>
    <property type="project" value="UniProtKB-KW"/>
</dbReference>
<feature type="transmembrane region" description="Helical" evidence="1">
    <location>
        <begin position="176"/>
        <end position="196"/>
    </location>
</feature>
<feature type="transmembrane region" description="Helical" evidence="1">
    <location>
        <begin position="247"/>
        <end position="267"/>
    </location>
</feature>
<feature type="transmembrane region" description="Helical" evidence="1">
    <location>
        <begin position="202"/>
        <end position="226"/>
    </location>
</feature>
<dbReference type="EMBL" id="CP071796">
    <property type="protein sequence ID" value="QTD45644.1"/>
    <property type="molecule type" value="Genomic_DNA"/>
</dbReference>
<feature type="transmembrane region" description="Helical" evidence="1">
    <location>
        <begin position="60"/>
        <end position="78"/>
    </location>
</feature>
<evidence type="ECO:0000313" key="3">
    <source>
        <dbReference type="EMBL" id="QTD45644.1"/>
    </source>
</evidence>
<keyword evidence="3" id="KW-0645">Protease</keyword>
<organism evidence="3 4">
    <name type="scientific">Ottowia testudinis</name>
    <dbReference type="NCBI Taxonomy" id="2816950"/>
    <lineage>
        <taxon>Bacteria</taxon>
        <taxon>Pseudomonadati</taxon>
        <taxon>Pseudomonadota</taxon>
        <taxon>Betaproteobacteria</taxon>
        <taxon>Burkholderiales</taxon>
        <taxon>Comamonadaceae</taxon>
        <taxon>Ottowia</taxon>
    </lineage>
</organism>
<keyword evidence="3" id="KW-0378">Hydrolase</keyword>
<feature type="transmembrane region" description="Helical" evidence="1">
    <location>
        <begin position="138"/>
        <end position="155"/>
    </location>
</feature>
<dbReference type="InterPro" id="IPR003675">
    <property type="entry name" value="Rce1/LyrA-like_dom"/>
</dbReference>
<keyword evidence="3" id="KW-0482">Metalloprotease</keyword>
<dbReference type="GO" id="GO:0004175">
    <property type="term" value="F:endopeptidase activity"/>
    <property type="evidence" value="ECO:0007669"/>
    <property type="project" value="UniProtKB-ARBA"/>
</dbReference>
<accession>A0A975CK32</accession>
<dbReference type="AlphaFoldDB" id="A0A975CK32"/>
<dbReference type="Pfam" id="PF02517">
    <property type="entry name" value="Rce1-like"/>
    <property type="match status" value="1"/>
</dbReference>
<evidence type="ECO:0000259" key="2">
    <source>
        <dbReference type="Pfam" id="PF02517"/>
    </source>
</evidence>
<sequence length="276" mass="28741">MPPTAVSAAPLSATAPRWSGPRWPWWVFLLAVVLVFIKDLPVLLVGIWGGPDWVSQQAGALITMGVLLVLALCAALAVPGRLRADHLGLRRAAPAQIALWTGVALAAMYGPMLLGNALGQDASQDVSGMLGHGLANDLALVLAISVVGPVAEEFAHRAVLLRAAADALARWLPPRAALAIAMLVSSSLFMVVHVGAPPWQMATYFLIALALSAAYAFTGSLLAPLVPHLLNNAYASVTMAWSSNASLPVLAVALLSPVLGLALAWAVGKWLGWAKP</sequence>
<keyword evidence="1" id="KW-1133">Transmembrane helix</keyword>
<keyword evidence="1" id="KW-0812">Transmembrane</keyword>
<dbReference type="GO" id="GO:0080120">
    <property type="term" value="P:CAAX-box protein maturation"/>
    <property type="evidence" value="ECO:0007669"/>
    <property type="project" value="UniProtKB-ARBA"/>
</dbReference>
<proteinExistence type="predicted"/>
<reference evidence="3" key="1">
    <citation type="submission" date="2021-03" db="EMBL/GenBank/DDBJ databases">
        <title>Ottowia sp. 27C isolated from the cloaca of a Giant Asian pond turtle (Heosemys grandis).</title>
        <authorList>
            <person name="Spergser J."/>
            <person name="Busse H.-J."/>
        </authorList>
    </citation>
    <scope>NUCLEOTIDE SEQUENCE</scope>
    <source>
        <strain evidence="3">27C</strain>
    </source>
</reference>
<keyword evidence="1" id="KW-0472">Membrane</keyword>
<feature type="domain" description="CAAX prenyl protease 2/Lysostaphin resistance protein A-like" evidence="2">
    <location>
        <begin position="137"/>
        <end position="233"/>
    </location>
</feature>
<protein>
    <submittedName>
        <fullName evidence="3">CPBP family intramembrane metalloprotease</fullName>
    </submittedName>
</protein>
<evidence type="ECO:0000256" key="1">
    <source>
        <dbReference type="SAM" id="Phobius"/>
    </source>
</evidence>